<dbReference type="InterPro" id="IPR006148">
    <property type="entry name" value="Glc/Gal-6P_isomerase"/>
</dbReference>
<sequence>MEIVIVPSPEDGGRIAADIVCGAIENGARTLGLATGSSPLHTYRELIKRHRESGVSFAAMSAYLLDEYVGLTSDQPQSYAHTIRTELVDHLDIDNARVFSPDGGAADPSDAARRYDAAIAENGPIDVQILGIGLNGHIGFNEPSSSLASRTRVKTLTERTRADNARFFADPADVPHHVITQGLGTISDARHLVLIADGARKAPAVRAAVEGPVSAFCPASVLQLHPHVTVIVDEAAAGELQLADFYRYTTEHKPAEQGY</sequence>
<evidence type="ECO:0000256" key="1">
    <source>
        <dbReference type="ARBA" id="ARBA00022801"/>
    </source>
</evidence>
<dbReference type="CDD" id="cd01399">
    <property type="entry name" value="GlcN6P_deaminase"/>
    <property type="match status" value="1"/>
</dbReference>
<dbReference type="GO" id="GO:0006043">
    <property type="term" value="P:glucosamine catabolic process"/>
    <property type="evidence" value="ECO:0007669"/>
    <property type="project" value="TreeGrafter"/>
</dbReference>
<feature type="active site" description="Proton acceptor; for ring-opening step" evidence="3">
    <location>
        <position position="137"/>
    </location>
</feature>
<dbReference type="GO" id="GO:0019262">
    <property type="term" value="P:N-acetylneuraminate catabolic process"/>
    <property type="evidence" value="ECO:0007669"/>
    <property type="project" value="UniProtKB-UniRule"/>
</dbReference>
<protein>
    <recommendedName>
        <fullName evidence="3">Glucosamine-6-phosphate deaminase</fullName>
        <ecNumber evidence="3">3.5.99.6</ecNumber>
    </recommendedName>
    <alternativeName>
        <fullName evidence="3">GlcN6P deaminase</fullName>
        <shortName evidence="3">GNPDA</shortName>
    </alternativeName>
    <alternativeName>
        <fullName evidence="3">Glucosamine-6-phosphate isomerase</fullName>
    </alternativeName>
</protein>
<dbReference type="GO" id="GO:0005737">
    <property type="term" value="C:cytoplasm"/>
    <property type="evidence" value="ECO:0007669"/>
    <property type="project" value="TreeGrafter"/>
</dbReference>
<dbReference type="NCBIfam" id="NF001684">
    <property type="entry name" value="PRK00443.1-4"/>
    <property type="match status" value="1"/>
</dbReference>
<dbReference type="GO" id="GO:0004342">
    <property type="term" value="F:glucosamine-6-phosphate deaminase activity"/>
    <property type="evidence" value="ECO:0007669"/>
    <property type="project" value="UniProtKB-UniRule"/>
</dbReference>
<feature type="site" description="Part of the allosteric site" evidence="3">
    <location>
        <position position="145"/>
    </location>
</feature>
<comment type="caution">
    <text evidence="3">Lacks conserved residue(s) required for the propagation of feature annotation.</text>
</comment>
<gene>
    <name evidence="3 4" type="primary">nagB</name>
    <name evidence="4" type="ORF">CHR55_29975</name>
</gene>
<comment type="catalytic activity">
    <reaction evidence="3">
        <text>alpha-D-glucosamine 6-phosphate + H2O = beta-D-fructose 6-phosphate + NH4(+)</text>
        <dbReference type="Rhea" id="RHEA:12172"/>
        <dbReference type="ChEBI" id="CHEBI:15377"/>
        <dbReference type="ChEBI" id="CHEBI:28938"/>
        <dbReference type="ChEBI" id="CHEBI:57634"/>
        <dbReference type="ChEBI" id="CHEBI:75989"/>
        <dbReference type="EC" id="3.5.99.6"/>
    </reaction>
</comment>
<reference evidence="4 5" key="1">
    <citation type="submission" date="2017-07" db="EMBL/GenBank/DDBJ databases">
        <title>Draft sequence of Rhodococcus enclensis 23b-28.</title>
        <authorList>
            <person name="Besaury L."/>
            <person name="Sancelme M."/>
            <person name="Amato P."/>
            <person name="Lallement A."/>
            <person name="Delort A.-M."/>
        </authorList>
    </citation>
    <scope>NUCLEOTIDE SEQUENCE [LARGE SCALE GENOMIC DNA]</scope>
    <source>
        <strain evidence="4 5">23b-28</strain>
    </source>
</reference>
<dbReference type="GeneID" id="64139168"/>
<dbReference type="InterPro" id="IPR037171">
    <property type="entry name" value="NagB/RpiA_transferase-like"/>
</dbReference>
<dbReference type="InterPro" id="IPR018321">
    <property type="entry name" value="Glucosamine6P_isomerase_CS"/>
</dbReference>
<accession>A0A1X0M2A1</accession>
<dbReference type="GO" id="GO:0006046">
    <property type="term" value="P:N-acetylglucosamine catabolic process"/>
    <property type="evidence" value="ECO:0007669"/>
    <property type="project" value="UniProtKB-UniRule"/>
</dbReference>
<feature type="active site" description="For ring-opening step" evidence="3">
    <location>
        <position position="142"/>
    </location>
</feature>
<dbReference type="Gene3D" id="3.40.50.1360">
    <property type="match status" value="1"/>
</dbReference>
<dbReference type="EMBL" id="NOVD01000050">
    <property type="protein sequence ID" value="PCK23495.1"/>
    <property type="molecule type" value="Genomic_DNA"/>
</dbReference>
<keyword evidence="3" id="KW-0021">Allosteric enzyme</keyword>
<dbReference type="SUPFAM" id="SSF100950">
    <property type="entry name" value="NagB/RpiA/CoA transferase-like"/>
    <property type="match status" value="1"/>
</dbReference>
<dbReference type="EC" id="3.5.99.6" evidence="3"/>
<dbReference type="UniPathway" id="UPA00629">
    <property type="reaction ID" value="UER00684"/>
</dbReference>
<comment type="caution">
    <text evidence="4">The sequence shown here is derived from an EMBL/GenBank/DDBJ whole genome shotgun (WGS) entry which is preliminary data.</text>
</comment>
<evidence type="ECO:0000256" key="3">
    <source>
        <dbReference type="HAMAP-Rule" id="MF_01241"/>
    </source>
</evidence>
<evidence type="ECO:0000313" key="5">
    <source>
        <dbReference type="Proteomes" id="UP000230886"/>
    </source>
</evidence>
<dbReference type="PROSITE" id="PS01161">
    <property type="entry name" value="GLC_GALNAC_ISOMERASE"/>
    <property type="match status" value="1"/>
</dbReference>
<name>A0A1C4FUR1_RHOSG</name>
<evidence type="ECO:0000313" key="4">
    <source>
        <dbReference type="EMBL" id="PCK23495.1"/>
    </source>
</evidence>
<comment type="similarity">
    <text evidence="3">Belongs to the glucosamine/galactosamine-6-phosphate isomerase family. NagB subfamily.</text>
</comment>
<dbReference type="PANTHER" id="PTHR11280:SF5">
    <property type="entry name" value="GLUCOSAMINE-6-PHOSPHATE ISOMERASE"/>
    <property type="match status" value="1"/>
</dbReference>
<keyword evidence="2 3" id="KW-0119">Carbohydrate metabolism</keyword>
<evidence type="ECO:0000256" key="2">
    <source>
        <dbReference type="ARBA" id="ARBA00023277"/>
    </source>
</evidence>
<feature type="active site" description="For ring-opening step" evidence="3">
    <location>
        <position position="135"/>
    </location>
</feature>
<dbReference type="GO" id="GO:0005975">
    <property type="term" value="P:carbohydrate metabolic process"/>
    <property type="evidence" value="ECO:0007669"/>
    <property type="project" value="InterPro"/>
</dbReference>
<dbReference type="NCBIfam" id="TIGR00502">
    <property type="entry name" value="nagB"/>
    <property type="match status" value="1"/>
</dbReference>
<comment type="pathway">
    <text evidence="3">Amino-sugar metabolism; N-acetylneuraminate degradation; D-fructose 6-phosphate from N-acetylneuraminate: step 5/5.</text>
</comment>
<dbReference type="InterPro" id="IPR004547">
    <property type="entry name" value="Glucosamine6P_isomerase"/>
</dbReference>
<dbReference type="GO" id="GO:0042802">
    <property type="term" value="F:identical protein binding"/>
    <property type="evidence" value="ECO:0007669"/>
    <property type="project" value="TreeGrafter"/>
</dbReference>
<dbReference type="RefSeq" id="WP_003941456.1">
    <property type="nucleotide sequence ID" value="NZ_AP023172.1"/>
</dbReference>
<proteinExistence type="inferred from homology"/>
<accession>A0A1C4FUR1</accession>
<comment type="function">
    <text evidence="3">Catalyzes the reversible isomerization-deamination of glucosamine 6-phosphate (GlcN6P) to form fructose 6-phosphate (Fru6P) and ammonium ion.</text>
</comment>
<feature type="site" description="Part of the allosteric site" evidence="3">
    <location>
        <position position="152"/>
    </location>
</feature>
<dbReference type="Pfam" id="PF01182">
    <property type="entry name" value="Glucosamine_iso"/>
    <property type="match status" value="1"/>
</dbReference>
<comment type="activity regulation">
    <text evidence="3">Allosterically activated by N-acetylglucosamine 6-phosphate (GlcNAc6P).</text>
</comment>
<dbReference type="HAMAP" id="MF_01241">
    <property type="entry name" value="GlcN6P_deamin"/>
    <property type="match status" value="1"/>
</dbReference>
<feature type="site" description="Part of the allosteric site" evidence="3">
    <location>
        <position position="154"/>
    </location>
</feature>
<dbReference type="AlphaFoldDB" id="A0A1C4FUR1"/>
<organism evidence="4 5">
    <name type="scientific">Rhodococcus qingshengii</name>
    <dbReference type="NCBI Taxonomy" id="334542"/>
    <lineage>
        <taxon>Bacteria</taxon>
        <taxon>Bacillati</taxon>
        <taxon>Actinomycetota</taxon>
        <taxon>Actinomycetes</taxon>
        <taxon>Mycobacteriales</taxon>
        <taxon>Nocardiaceae</taxon>
        <taxon>Rhodococcus</taxon>
        <taxon>Rhodococcus erythropolis group</taxon>
    </lineage>
</organism>
<feature type="site" description="Part of the allosteric site" evidence="3">
    <location>
        <position position="155"/>
    </location>
</feature>
<dbReference type="PANTHER" id="PTHR11280">
    <property type="entry name" value="GLUCOSAMINE-6-PHOSPHATE ISOMERASE"/>
    <property type="match status" value="1"/>
</dbReference>
<keyword evidence="1 3" id="KW-0378">Hydrolase</keyword>
<feature type="active site" description="Proton acceptor; for enolization step" evidence="3">
    <location>
        <position position="66"/>
    </location>
</feature>
<dbReference type="Proteomes" id="UP000230886">
    <property type="component" value="Unassembled WGS sequence"/>
</dbReference>